<sequence>MPGLSRLVMQVLVVVLSGLAGAANAQNTPAPFSATYHLSLDGWPDADIQHRLSHLGGNDWQSEMHASVLTAEGYERGKFRLQDEDVQAWHYASGYSLLGLGERYHLSARDLTDLPDRQSTLFQLSRELDDVPCQDDKSTPCELTYADHKGHTEHFAYRVASLHTLEVPAGEFEARWIDGWNPEKPDRRLRLAFSSTTPGLLISVEYYRDGELTSHMVLTELQRDEKR</sequence>
<keyword evidence="3" id="KW-1185">Reference proteome</keyword>
<evidence type="ECO:0000256" key="1">
    <source>
        <dbReference type="SAM" id="SignalP"/>
    </source>
</evidence>
<evidence type="ECO:0008006" key="4">
    <source>
        <dbReference type="Google" id="ProtNLM"/>
    </source>
</evidence>
<dbReference type="STRING" id="223900.GCA_000821045_02991"/>
<comment type="caution">
    <text evidence="2">The sequence shown here is derived from an EMBL/GenBank/DDBJ whole genome shotgun (WGS) entry which is preliminary data.</text>
</comment>
<dbReference type="AlphaFoldDB" id="A0A1Q8T9E8"/>
<dbReference type="EMBL" id="MSDQ01000039">
    <property type="protein sequence ID" value="OLO10292.1"/>
    <property type="molecule type" value="Genomic_DNA"/>
</dbReference>
<name>A0A1Q8T9E8_9GAMM</name>
<feature type="chain" id="PRO_5012141362" description="DUF3108 domain-containing protein" evidence="1">
    <location>
        <begin position="26"/>
        <end position="227"/>
    </location>
</feature>
<dbReference type="RefSeq" id="WP_075370191.1">
    <property type="nucleotide sequence ID" value="NZ_MSDQ01000039.1"/>
</dbReference>
<proteinExistence type="predicted"/>
<keyword evidence="1" id="KW-0732">Signal</keyword>
<gene>
    <name evidence="2" type="ORF">BTW10_15535</name>
</gene>
<feature type="signal peptide" evidence="1">
    <location>
        <begin position="1"/>
        <end position="25"/>
    </location>
</feature>
<dbReference type="Proteomes" id="UP000186806">
    <property type="component" value="Unassembled WGS sequence"/>
</dbReference>
<accession>A0A1Q8T9E8</accession>
<organism evidence="2 3">
    <name type="scientific">Chromohalobacter japonicus</name>
    <dbReference type="NCBI Taxonomy" id="223900"/>
    <lineage>
        <taxon>Bacteria</taxon>
        <taxon>Pseudomonadati</taxon>
        <taxon>Pseudomonadota</taxon>
        <taxon>Gammaproteobacteria</taxon>
        <taxon>Oceanospirillales</taxon>
        <taxon>Halomonadaceae</taxon>
        <taxon>Chromohalobacter</taxon>
    </lineage>
</organism>
<evidence type="ECO:0000313" key="3">
    <source>
        <dbReference type="Proteomes" id="UP000186806"/>
    </source>
</evidence>
<evidence type="ECO:0000313" key="2">
    <source>
        <dbReference type="EMBL" id="OLO10292.1"/>
    </source>
</evidence>
<protein>
    <recommendedName>
        <fullName evidence="4">DUF3108 domain-containing protein</fullName>
    </recommendedName>
</protein>
<reference evidence="2 3" key="1">
    <citation type="submission" date="2016-12" db="EMBL/GenBank/DDBJ databases">
        <title>Draft genome sequences of strains Salinicola socius SMB35, Salinicola sp. MH3R3-1 and Chromohalobacter sp. SMB17 from the Verkhnekamsk potash mining region of Russia.</title>
        <authorList>
            <person name="Mavrodi D.V."/>
            <person name="Olsson B.E."/>
            <person name="Korsakova E.S."/>
            <person name="Pyankova A."/>
            <person name="Mavrodi O.V."/>
            <person name="Plotnikova E.G."/>
        </authorList>
    </citation>
    <scope>NUCLEOTIDE SEQUENCE [LARGE SCALE GENOMIC DNA]</scope>
    <source>
        <strain evidence="2 3">SMB17</strain>
    </source>
</reference>